<gene>
    <name evidence="3" type="ORF">QJ522_15115</name>
</gene>
<dbReference type="Proteomes" id="UP001431776">
    <property type="component" value="Unassembled WGS sequence"/>
</dbReference>
<keyword evidence="4" id="KW-1185">Reference proteome</keyword>
<dbReference type="PANTHER" id="PTHR14969">
    <property type="entry name" value="SPHINGOSINE-1-PHOSPHATE PHOSPHOHYDROLASE"/>
    <property type="match status" value="1"/>
</dbReference>
<keyword evidence="1" id="KW-0472">Membrane</keyword>
<comment type="caution">
    <text evidence="3">The sequence shown here is derived from an EMBL/GenBank/DDBJ whole genome shotgun (WGS) entry which is preliminary data.</text>
</comment>
<sequence>MMLRIGSVVRGMNKTLVIVLSVLAIAALVARFVLDQRVLSLVVRTQVSWHSGLWGELFTRLGKAWLPVWLLLLWFAISRRRQHVLAGLLALTLVGIVVNPLKIAVRRPRPRAVLKAQETGQPSQKLSHYVSFPSGDTAAVFACATAILVALRWPLRVLALAAAAAIGVLRVTAKAHYPSDVLAGAAIGILLGWLAMRLVERWGWSDRPVPFERELLWGGLIGIPVVVGFSEGWAEMLLITATYGLSTLAIGLIHRRLHAGRLRQS</sequence>
<dbReference type="PANTHER" id="PTHR14969:SF13">
    <property type="entry name" value="AT30094P"/>
    <property type="match status" value="1"/>
</dbReference>
<feature type="transmembrane region" description="Helical" evidence="1">
    <location>
        <begin position="84"/>
        <end position="105"/>
    </location>
</feature>
<accession>A0AAW6TXN7</accession>
<feature type="transmembrane region" description="Helical" evidence="1">
    <location>
        <begin position="129"/>
        <end position="150"/>
    </location>
</feature>
<feature type="domain" description="Phosphatidic acid phosphatase type 2/haloperoxidase" evidence="2">
    <location>
        <begin position="85"/>
        <end position="196"/>
    </location>
</feature>
<feature type="transmembrane region" description="Helical" evidence="1">
    <location>
        <begin position="236"/>
        <end position="253"/>
    </location>
</feature>
<dbReference type="Pfam" id="PF01569">
    <property type="entry name" value="PAP2"/>
    <property type="match status" value="1"/>
</dbReference>
<dbReference type="RefSeq" id="WP_349245800.1">
    <property type="nucleotide sequence ID" value="NZ_JASCXX010000019.1"/>
</dbReference>
<dbReference type="CDD" id="cd01610">
    <property type="entry name" value="PAP2_like"/>
    <property type="match status" value="1"/>
</dbReference>
<keyword evidence="1" id="KW-0812">Transmembrane</keyword>
<proteinExistence type="predicted"/>
<dbReference type="Gene3D" id="1.20.144.10">
    <property type="entry name" value="Phosphatidic acid phosphatase type 2/haloperoxidase"/>
    <property type="match status" value="1"/>
</dbReference>
<name>A0AAW6TXN7_9BACT</name>
<evidence type="ECO:0000313" key="3">
    <source>
        <dbReference type="EMBL" id="MDI6450390.1"/>
    </source>
</evidence>
<evidence type="ECO:0000256" key="1">
    <source>
        <dbReference type="SAM" id="Phobius"/>
    </source>
</evidence>
<organism evidence="3 4">
    <name type="scientific">Anaerobaca lacustris</name>
    <dbReference type="NCBI Taxonomy" id="3044600"/>
    <lineage>
        <taxon>Bacteria</taxon>
        <taxon>Pseudomonadati</taxon>
        <taxon>Planctomycetota</taxon>
        <taxon>Phycisphaerae</taxon>
        <taxon>Sedimentisphaerales</taxon>
        <taxon>Anaerobacaceae</taxon>
        <taxon>Anaerobaca</taxon>
    </lineage>
</organism>
<dbReference type="SMART" id="SM00014">
    <property type="entry name" value="acidPPc"/>
    <property type="match status" value="1"/>
</dbReference>
<keyword evidence="1" id="KW-1133">Transmembrane helix</keyword>
<evidence type="ECO:0000313" key="4">
    <source>
        <dbReference type="Proteomes" id="UP001431776"/>
    </source>
</evidence>
<dbReference type="InterPro" id="IPR036938">
    <property type="entry name" value="PAP2/HPO_sf"/>
</dbReference>
<dbReference type="SUPFAM" id="SSF48317">
    <property type="entry name" value="Acid phosphatase/Vanadium-dependent haloperoxidase"/>
    <property type="match status" value="1"/>
</dbReference>
<feature type="transmembrane region" description="Helical" evidence="1">
    <location>
        <begin position="57"/>
        <end position="77"/>
    </location>
</feature>
<dbReference type="InterPro" id="IPR000326">
    <property type="entry name" value="PAP2/HPO"/>
</dbReference>
<dbReference type="EMBL" id="JASCXX010000019">
    <property type="protein sequence ID" value="MDI6450390.1"/>
    <property type="molecule type" value="Genomic_DNA"/>
</dbReference>
<feature type="transmembrane region" description="Helical" evidence="1">
    <location>
        <begin position="181"/>
        <end position="199"/>
    </location>
</feature>
<dbReference type="AlphaFoldDB" id="A0AAW6TXN7"/>
<reference evidence="3" key="1">
    <citation type="submission" date="2023-05" db="EMBL/GenBank/DDBJ databases">
        <title>Anaerotaeda fermentans gen. nov., sp. nov., a novel anaerobic planctomycete of the new family within the order Sedimentisphaerales isolated from Taman Peninsula, Russia.</title>
        <authorList>
            <person name="Khomyakova M.A."/>
            <person name="Merkel A.Y."/>
            <person name="Slobodkin A.I."/>
        </authorList>
    </citation>
    <scope>NUCLEOTIDE SEQUENCE</scope>
    <source>
        <strain evidence="3">M17dextr</strain>
    </source>
</reference>
<protein>
    <submittedName>
        <fullName evidence="3">Phosphatase PAP2 family protein</fullName>
    </submittedName>
</protein>
<evidence type="ECO:0000259" key="2">
    <source>
        <dbReference type="SMART" id="SM00014"/>
    </source>
</evidence>